<protein>
    <submittedName>
        <fullName evidence="1">Uncharacterized protein</fullName>
    </submittedName>
</protein>
<comment type="caution">
    <text evidence="1">The sequence shown here is derived from an EMBL/GenBank/DDBJ whole genome shotgun (WGS) entry which is preliminary data.</text>
</comment>
<dbReference type="PANTHER" id="PTHR10775">
    <property type="entry name" value="OS08G0208400 PROTEIN"/>
    <property type="match status" value="1"/>
</dbReference>
<name>A0AAD4W1J5_PRUDU</name>
<dbReference type="PANTHER" id="PTHR10775:SF180">
    <property type="entry name" value="TRANSPOSON, EN_SPM-LIKE, TRANSPOSASE-ASSOCIATED DOMAIN PROTEIN-RELATED"/>
    <property type="match status" value="1"/>
</dbReference>
<sequence>MDKSWMHADRTSKAYKLGTTYTLMELTKAIRFGHGTENLGNGLGDIGFDPYEFANVIGDGDKPLYPGSSKYTMFSALVKLYNLKAKHGMSDVCFTELLILQGDLLPEGNTLPSSMYEAKKTLSALGMCYEKIHACPNDCILYRKDYEDSTNCPTCGISRWKEDKDSI</sequence>
<gene>
    <name evidence="1" type="ORF">L3X38_025328</name>
</gene>
<accession>A0AAD4W1J5</accession>
<keyword evidence="2" id="KW-1185">Reference proteome</keyword>
<organism evidence="1 2">
    <name type="scientific">Prunus dulcis</name>
    <name type="common">Almond</name>
    <name type="synonym">Amygdalus dulcis</name>
    <dbReference type="NCBI Taxonomy" id="3755"/>
    <lineage>
        <taxon>Eukaryota</taxon>
        <taxon>Viridiplantae</taxon>
        <taxon>Streptophyta</taxon>
        <taxon>Embryophyta</taxon>
        <taxon>Tracheophyta</taxon>
        <taxon>Spermatophyta</taxon>
        <taxon>Magnoliopsida</taxon>
        <taxon>eudicotyledons</taxon>
        <taxon>Gunneridae</taxon>
        <taxon>Pentapetalae</taxon>
        <taxon>rosids</taxon>
        <taxon>fabids</taxon>
        <taxon>Rosales</taxon>
        <taxon>Rosaceae</taxon>
        <taxon>Amygdaloideae</taxon>
        <taxon>Amygdaleae</taxon>
        <taxon>Prunus</taxon>
    </lineage>
</organism>
<reference evidence="1 2" key="1">
    <citation type="journal article" date="2022" name="G3 (Bethesda)">
        <title>Whole-genome sequence and methylome profiling of the almond [Prunus dulcis (Mill.) D.A. Webb] cultivar 'Nonpareil'.</title>
        <authorList>
            <person name="D'Amico-Willman K.M."/>
            <person name="Ouma W.Z."/>
            <person name="Meulia T."/>
            <person name="Sideli G.M."/>
            <person name="Gradziel T.M."/>
            <person name="Fresnedo-Ramirez J."/>
        </authorList>
    </citation>
    <scope>NUCLEOTIDE SEQUENCE [LARGE SCALE GENOMIC DNA]</scope>
    <source>
        <strain evidence="1">Clone GOH B32 T37-40</strain>
    </source>
</reference>
<dbReference type="Proteomes" id="UP001054821">
    <property type="component" value="Chromosome 4"/>
</dbReference>
<evidence type="ECO:0000313" key="1">
    <source>
        <dbReference type="EMBL" id="KAI5335195.1"/>
    </source>
</evidence>
<dbReference type="EMBL" id="JAJFAZ020000004">
    <property type="protein sequence ID" value="KAI5335195.1"/>
    <property type="molecule type" value="Genomic_DNA"/>
</dbReference>
<dbReference type="AlphaFoldDB" id="A0AAD4W1J5"/>
<evidence type="ECO:0000313" key="2">
    <source>
        <dbReference type="Proteomes" id="UP001054821"/>
    </source>
</evidence>
<proteinExistence type="predicted"/>